<evidence type="ECO:0000313" key="2">
    <source>
        <dbReference type="EMBL" id="GEN52195.1"/>
    </source>
</evidence>
<reference evidence="2 3" key="1">
    <citation type="submission" date="2019-07" db="EMBL/GenBank/DDBJ databases">
        <title>Whole genome shotgun sequence of Halobacillus faecis NBRC 103569.</title>
        <authorList>
            <person name="Hosoyama A."/>
            <person name="Uohara A."/>
            <person name="Ohji S."/>
            <person name="Ichikawa N."/>
        </authorList>
    </citation>
    <scope>NUCLEOTIDE SEQUENCE [LARGE SCALE GENOMIC DNA]</scope>
    <source>
        <strain evidence="2 3">NBRC 103569</strain>
    </source>
</reference>
<keyword evidence="1" id="KW-0472">Membrane</keyword>
<dbReference type="Proteomes" id="UP000321886">
    <property type="component" value="Unassembled WGS sequence"/>
</dbReference>
<keyword evidence="1" id="KW-0812">Transmembrane</keyword>
<proteinExistence type="predicted"/>
<protein>
    <submittedName>
        <fullName evidence="2">Uncharacterized protein</fullName>
    </submittedName>
</protein>
<evidence type="ECO:0000256" key="1">
    <source>
        <dbReference type="SAM" id="Phobius"/>
    </source>
</evidence>
<keyword evidence="3" id="KW-1185">Reference proteome</keyword>
<dbReference type="AlphaFoldDB" id="A0A511WMB7"/>
<organism evidence="2 3">
    <name type="scientific">Halobacillus faecis</name>
    <dbReference type="NCBI Taxonomy" id="360184"/>
    <lineage>
        <taxon>Bacteria</taxon>
        <taxon>Bacillati</taxon>
        <taxon>Bacillota</taxon>
        <taxon>Bacilli</taxon>
        <taxon>Bacillales</taxon>
        <taxon>Bacillaceae</taxon>
        <taxon>Halobacillus</taxon>
    </lineage>
</organism>
<keyword evidence="1" id="KW-1133">Transmembrane helix</keyword>
<evidence type="ECO:0000313" key="3">
    <source>
        <dbReference type="Proteomes" id="UP000321886"/>
    </source>
</evidence>
<accession>A0A511WMB7</accession>
<dbReference type="EMBL" id="BJYD01000004">
    <property type="protein sequence ID" value="GEN52195.1"/>
    <property type="molecule type" value="Genomic_DNA"/>
</dbReference>
<name>A0A511WMB7_9BACI</name>
<feature type="transmembrane region" description="Helical" evidence="1">
    <location>
        <begin position="80"/>
        <end position="98"/>
    </location>
</feature>
<comment type="caution">
    <text evidence="2">The sequence shown here is derived from an EMBL/GenBank/DDBJ whole genome shotgun (WGS) entry which is preliminary data.</text>
</comment>
<feature type="transmembrane region" description="Helical" evidence="1">
    <location>
        <begin position="110"/>
        <end position="128"/>
    </location>
</feature>
<sequence>MLFSALLFSNTMAHASGPFVISEEGAAGYYYQVTKEENTYTWLIEGKDDLLTVIETEENEGRLQSFRTGVENANSHLSTLWITGVFFVVGSTLTLYLFNKERRMIKEALPVIIAALCIPIYILFSASIELGHALHETEYYFQSLLK</sequence>
<gene>
    <name evidence="2" type="ORF">HFA01_04570</name>
</gene>